<dbReference type="Pfam" id="PF04879">
    <property type="entry name" value="Molybdop_Fe4S4"/>
    <property type="match status" value="1"/>
</dbReference>
<protein>
    <submittedName>
        <fullName evidence="12">Molybdopterin dinucleotide-binding protein</fullName>
    </submittedName>
</protein>
<dbReference type="Gene3D" id="3.40.228.10">
    <property type="entry name" value="Dimethylsulfoxide Reductase, domain 2"/>
    <property type="match status" value="2"/>
</dbReference>
<dbReference type="InterPro" id="IPR009010">
    <property type="entry name" value="Asp_de-COase-like_dom_sf"/>
</dbReference>
<evidence type="ECO:0000256" key="8">
    <source>
        <dbReference type="ARBA" id="ARBA00023004"/>
    </source>
</evidence>
<evidence type="ECO:0000256" key="6">
    <source>
        <dbReference type="ARBA" id="ARBA00022729"/>
    </source>
</evidence>
<evidence type="ECO:0000256" key="10">
    <source>
        <dbReference type="SAM" id="SignalP"/>
    </source>
</evidence>
<evidence type="ECO:0000256" key="9">
    <source>
        <dbReference type="ARBA" id="ARBA00023014"/>
    </source>
</evidence>
<sequence>MNLSRRGFFKATGGALATTLAFELSATTPAFAEETKKEWKLEKTEEATNICCYCAGGCGSLCSSRNGELINLEGDPEHPINEGGLCPKGATMLQLRNIVDPETREVIKNPDRITRPMVRRPGASEWEDISWDDAVAEIARHVKNTRDATFIEKNEDGLTVNYTPAMASLGGSQENSEEQYLILKMMRSLGIVAVDNQARVCHSSTVVGLAPTFGRGSMTSHWTDMANADYILHCGSNSCESHPTSSLHLHRAHERGAKWIVVDPRYTRTAEQADIYCPLRSGTDIAFYGGMYHYIIENLIEPGLAEYNRTGVNPANYNFEYFVNYTNASYLINPDFEFDAATGLFSGWDEETKTYNNETWHYQTESVEEWDTSATGDYAWVNKPGTPEFTPPAFNKPKRDMTLQDPNCVYQLFKKQYERYDIDTVCSICGMDHDTLELVYKTYSESGAPGKSGTILYALGQTQHSYGGQNTRAMSILQLLLNNIGVPGGGVNALRGEPNVQGATDMAMLVDEQPGYLKWSNTTDRSTLRKWLESQTYSAGYYTNKPKFMVSALKEWFGDAATVENDYGFDWWPKVPSGKGAQDFTHISTFELMDKGIMKGYFNWGMNPCHSAPNASFVRRSMAKLDWLVVADQVETESACFWKAPDMNPAEIQTEVYYLPCALIYEKPGMILNSGRWIQYRFQACEPWDQAKPDYEMCDLIWTAICDLYRKEGGANPDPILNTKWDYYVDGKMDPCPVAWALNGYRIADTDCNCDSKNPKTDLLAGYSELEADGTTACGMWVYSGFWNNNKAPLDAAEQPCASRDLTDPTGLGLYPKWSYAWPNNRRILYNRASSDTKGKPWNEKKALCTWNGEKWELNDNADFVAVKGGKPIPPNNNAFFMTWEQNARLISYGMVDAPMPEHYEPFESPLEKNIINGHLSNPCIKFAENKSTAHADCKEFPYVATTYSVTEHWQTGGQTRMCPALIESMPAQFIEISEELGAEKGIKSGDMVHVWNNRGSVEIPAVVTKRVKPMTINGEKRHLVGMTHHYGWAGVHGSDTNMVNDLTPNVGDPNSFIPEYKAFLVNIEKA</sequence>
<evidence type="ECO:0000313" key="12">
    <source>
        <dbReference type="EMBL" id="RXZ54956.1"/>
    </source>
</evidence>
<dbReference type="SUPFAM" id="SSF53706">
    <property type="entry name" value="Formate dehydrogenase/DMSO reductase, domains 1-3"/>
    <property type="match status" value="1"/>
</dbReference>
<evidence type="ECO:0000256" key="1">
    <source>
        <dbReference type="ARBA" id="ARBA00001966"/>
    </source>
</evidence>
<organism evidence="12 13">
    <name type="scientific">Senegalimassilia faecalis</name>
    <dbReference type="NCBI Taxonomy" id="2509433"/>
    <lineage>
        <taxon>Bacteria</taxon>
        <taxon>Bacillati</taxon>
        <taxon>Actinomycetota</taxon>
        <taxon>Coriobacteriia</taxon>
        <taxon>Coriobacteriales</taxon>
        <taxon>Coriobacteriaceae</taxon>
        <taxon>Senegalimassilia</taxon>
    </lineage>
</organism>
<dbReference type="Gene3D" id="2.40.40.20">
    <property type="match status" value="1"/>
</dbReference>
<evidence type="ECO:0000259" key="11">
    <source>
        <dbReference type="PROSITE" id="PS51669"/>
    </source>
</evidence>
<reference evidence="12 13" key="1">
    <citation type="submission" date="2019-01" db="EMBL/GenBank/DDBJ databases">
        <title>Senegalimassilia sp. nov. KGMB04484 isolated human feces.</title>
        <authorList>
            <person name="Han K.-I."/>
            <person name="Kim J.-S."/>
            <person name="Lee K.C."/>
            <person name="Suh M.K."/>
            <person name="Eom M.K."/>
            <person name="Lee J.H."/>
            <person name="Park S.-H."/>
            <person name="Kang S.W."/>
            <person name="Park J.-E."/>
            <person name="Oh B.S."/>
            <person name="Yu S.Y."/>
            <person name="Choi S.-H."/>
            <person name="Lee D.H."/>
            <person name="Yoon H."/>
            <person name="Kim B.-Y."/>
            <person name="Lee J.H."/>
            <person name="Lee J.-S."/>
        </authorList>
    </citation>
    <scope>NUCLEOTIDE SEQUENCE [LARGE SCALE GENOMIC DNA]</scope>
    <source>
        <strain evidence="12 13">KGMB04484</strain>
    </source>
</reference>
<dbReference type="GO" id="GO:0030151">
    <property type="term" value="F:molybdenum ion binding"/>
    <property type="evidence" value="ECO:0007669"/>
    <property type="project" value="TreeGrafter"/>
</dbReference>
<evidence type="ECO:0000256" key="7">
    <source>
        <dbReference type="ARBA" id="ARBA00023002"/>
    </source>
</evidence>
<feature type="domain" description="4Fe-4S Mo/W bis-MGD-type" evidence="11">
    <location>
        <begin position="44"/>
        <end position="100"/>
    </location>
</feature>
<feature type="chain" id="PRO_5020344731" evidence="10">
    <location>
        <begin position="33"/>
        <end position="1071"/>
    </location>
</feature>
<dbReference type="InterPro" id="IPR006311">
    <property type="entry name" value="TAT_signal"/>
</dbReference>
<dbReference type="Proteomes" id="UP000293345">
    <property type="component" value="Unassembled WGS sequence"/>
</dbReference>
<evidence type="ECO:0000256" key="3">
    <source>
        <dbReference type="ARBA" id="ARBA00010312"/>
    </source>
</evidence>
<dbReference type="GO" id="GO:0009055">
    <property type="term" value="F:electron transfer activity"/>
    <property type="evidence" value="ECO:0007669"/>
    <property type="project" value="TreeGrafter"/>
</dbReference>
<dbReference type="Gene3D" id="3.40.50.740">
    <property type="match status" value="1"/>
</dbReference>
<evidence type="ECO:0000313" key="13">
    <source>
        <dbReference type="Proteomes" id="UP000293345"/>
    </source>
</evidence>
<keyword evidence="4" id="KW-0004">4Fe-4S</keyword>
<comment type="caution">
    <text evidence="12">The sequence shown here is derived from an EMBL/GenBank/DDBJ whole genome shotgun (WGS) entry which is preliminary data.</text>
</comment>
<evidence type="ECO:0000256" key="4">
    <source>
        <dbReference type="ARBA" id="ARBA00022485"/>
    </source>
</evidence>
<dbReference type="PANTHER" id="PTHR43598">
    <property type="entry name" value="TUNGSTEN-CONTAINING FORMYLMETHANOFURAN DEHYDROGENASE 2 SUBUNIT B"/>
    <property type="match status" value="1"/>
</dbReference>
<gene>
    <name evidence="12" type="ORF">ET524_11035</name>
</gene>
<dbReference type="Gene3D" id="3.30.200.210">
    <property type="match status" value="1"/>
</dbReference>
<dbReference type="EMBL" id="SDPW01000001">
    <property type="protein sequence ID" value="RXZ54956.1"/>
    <property type="molecule type" value="Genomic_DNA"/>
</dbReference>
<keyword evidence="7" id="KW-0560">Oxidoreductase</keyword>
<dbReference type="Pfam" id="PF01568">
    <property type="entry name" value="Molydop_binding"/>
    <property type="match status" value="1"/>
</dbReference>
<dbReference type="SUPFAM" id="SSF50692">
    <property type="entry name" value="ADC-like"/>
    <property type="match status" value="1"/>
</dbReference>
<dbReference type="GO" id="GO:0043546">
    <property type="term" value="F:molybdopterin cofactor binding"/>
    <property type="evidence" value="ECO:0007669"/>
    <property type="project" value="InterPro"/>
</dbReference>
<comment type="subcellular location">
    <subcellularLocation>
        <location evidence="2">Cell envelope</location>
    </subcellularLocation>
</comment>
<dbReference type="AlphaFoldDB" id="A0A4Q2K112"/>
<dbReference type="InterPro" id="IPR006656">
    <property type="entry name" value="Mopterin_OxRdtase"/>
</dbReference>
<keyword evidence="5" id="KW-0479">Metal-binding</keyword>
<dbReference type="RefSeq" id="WP_129425848.1">
    <property type="nucleotide sequence ID" value="NZ_SDPW01000001.1"/>
</dbReference>
<dbReference type="Pfam" id="PF00384">
    <property type="entry name" value="Molybdopterin"/>
    <property type="match status" value="1"/>
</dbReference>
<dbReference type="PROSITE" id="PS51318">
    <property type="entry name" value="TAT"/>
    <property type="match status" value="1"/>
</dbReference>
<dbReference type="SMART" id="SM00926">
    <property type="entry name" value="Molybdop_Fe4S4"/>
    <property type="match status" value="1"/>
</dbReference>
<evidence type="ECO:0000256" key="2">
    <source>
        <dbReference type="ARBA" id="ARBA00004196"/>
    </source>
</evidence>
<dbReference type="GO" id="GO:0009061">
    <property type="term" value="P:anaerobic respiration"/>
    <property type="evidence" value="ECO:0007669"/>
    <property type="project" value="TreeGrafter"/>
</dbReference>
<comment type="cofactor">
    <cofactor evidence="1">
        <name>[4Fe-4S] cluster</name>
        <dbReference type="ChEBI" id="CHEBI:49883"/>
    </cofactor>
</comment>
<keyword evidence="8" id="KW-0408">Iron</keyword>
<name>A0A4Q2K112_9ACTN</name>
<feature type="signal peptide" evidence="10">
    <location>
        <begin position="1"/>
        <end position="32"/>
    </location>
</feature>
<dbReference type="InterPro" id="IPR006963">
    <property type="entry name" value="Mopterin_OxRdtase_4Fe-4S_dom"/>
</dbReference>
<accession>A0A4Q2K112</accession>
<comment type="similarity">
    <text evidence="3">Belongs to the prokaryotic molybdopterin-containing oxidoreductase family.</text>
</comment>
<dbReference type="GO" id="GO:0016491">
    <property type="term" value="F:oxidoreductase activity"/>
    <property type="evidence" value="ECO:0007669"/>
    <property type="project" value="UniProtKB-KW"/>
</dbReference>
<proteinExistence type="inferred from homology"/>
<keyword evidence="9" id="KW-0411">Iron-sulfur</keyword>
<dbReference type="OrthoDB" id="9759518at2"/>
<dbReference type="InterPro" id="IPR006657">
    <property type="entry name" value="MoPterin_dinucl-bd_dom"/>
</dbReference>
<evidence type="ECO:0000256" key="5">
    <source>
        <dbReference type="ARBA" id="ARBA00022723"/>
    </source>
</evidence>
<dbReference type="GO" id="GO:0051539">
    <property type="term" value="F:4 iron, 4 sulfur cluster binding"/>
    <property type="evidence" value="ECO:0007669"/>
    <property type="project" value="UniProtKB-KW"/>
</dbReference>
<dbReference type="CDD" id="cd02792">
    <property type="entry name" value="MopB_CT_Formate-Dh-Na-like"/>
    <property type="match status" value="1"/>
</dbReference>
<dbReference type="GO" id="GO:0030313">
    <property type="term" value="C:cell envelope"/>
    <property type="evidence" value="ECO:0007669"/>
    <property type="project" value="UniProtKB-SubCell"/>
</dbReference>
<keyword evidence="6 10" id="KW-0732">Signal</keyword>
<dbReference type="PROSITE" id="PS51669">
    <property type="entry name" value="4FE4S_MOW_BIS_MGD"/>
    <property type="match status" value="1"/>
</dbReference>
<keyword evidence="13" id="KW-1185">Reference proteome</keyword>
<dbReference type="PANTHER" id="PTHR43598:SF1">
    <property type="entry name" value="FORMATE DEHYDROGENASE-O MAJOR SUBUNIT"/>
    <property type="match status" value="1"/>
</dbReference>